<evidence type="ECO:0000313" key="1">
    <source>
        <dbReference type="EMBL" id="KAJ3497461.1"/>
    </source>
</evidence>
<gene>
    <name evidence="1" type="ORF">NLG97_g1895</name>
</gene>
<organism evidence="1 2">
    <name type="scientific">Lecanicillium saksenae</name>
    <dbReference type="NCBI Taxonomy" id="468837"/>
    <lineage>
        <taxon>Eukaryota</taxon>
        <taxon>Fungi</taxon>
        <taxon>Dikarya</taxon>
        <taxon>Ascomycota</taxon>
        <taxon>Pezizomycotina</taxon>
        <taxon>Sordariomycetes</taxon>
        <taxon>Hypocreomycetidae</taxon>
        <taxon>Hypocreales</taxon>
        <taxon>Cordycipitaceae</taxon>
        <taxon>Lecanicillium</taxon>
    </lineage>
</organism>
<keyword evidence="2" id="KW-1185">Reference proteome</keyword>
<sequence length="304" mass="32430">MASAVEEPPMHTPPGPDAPRPKGILKQSGSHKSPPTSAPAPPGPNRQRSMSGKEITLENTNFNAGHRRSSSAARISASRRQSATNNESAESSQRLKWDEVNLYLTEQERTSTMKIDEPKTPYVKQYDPAEDPSDDEYQGDEAGTQGGDAQASVDGAHRVPKAPRARAEDDIPGLSLGEPEEEVPTSQGQAAQTTAGADGFDADEAAAAYAASPRAPSEKSVHVEEDSVTPSAEDALVGASPEEVEKHHKFEELRKKHYEMRNVAQLLGNPEMLPDDEDDDDDDGAGAGEEKVVPPVPAIPNGLS</sequence>
<proteinExistence type="predicted"/>
<reference evidence="1" key="1">
    <citation type="submission" date="2022-07" db="EMBL/GenBank/DDBJ databases">
        <title>Genome Sequence of Lecanicillium saksenae.</title>
        <authorList>
            <person name="Buettner E."/>
        </authorList>
    </citation>
    <scope>NUCLEOTIDE SEQUENCE</scope>
    <source>
        <strain evidence="1">VT-O1</strain>
    </source>
</reference>
<dbReference type="EMBL" id="JANAKD010000110">
    <property type="protein sequence ID" value="KAJ3497461.1"/>
    <property type="molecule type" value="Genomic_DNA"/>
</dbReference>
<accession>A0ACC1R489</accession>
<comment type="caution">
    <text evidence="1">The sequence shown here is derived from an EMBL/GenBank/DDBJ whole genome shotgun (WGS) entry which is preliminary data.</text>
</comment>
<evidence type="ECO:0000313" key="2">
    <source>
        <dbReference type="Proteomes" id="UP001148737"/>
    </source>
</evidence>
<protein>
    <submittedName>
        <fullName evidence="1">Uncharacterized protein</fullName>
    </submittedName>
</protein>
<dbReference type="Proteomes" id="UP001148737">
    <property type="component" value="Unassembled WGS sequence"/>
</dbReference>
<name>A0ACC1R489_9HYPO</name>